<dbReference type="Proteomes" id="UP001229421">
    <property type="component" value="Unassembled WGS sequence"/>
</dbReference>
<name>A0AAD8P1E6_TARER</name>
<keyword evidence="10" id="KW-1185">Reference proteome</keyword>
<feature type="domain" description="Disease resistance N-terminal" evidence="8">
    <location>
        <begin position="10"/>
        <end position="98"/>
    </location>
</feature>
<dbReference type="Gene3D" id="3.40.50.300">
    <property type="entry name" value="P-loop containing nucleotide triphosphate hydrolases"/>
    <property type="match status" value="1"/>
</dbReference>
<evidence type="ECO:0000259" key="8">
    <source>
        <dbReference type="Pfam" id="PF18052"/>
    </source>
</evidence>
<keyword evidence="3" id="KW-0547">Nucleotide-binding</keyword>
<dbReference type="PANTHER" id="PTHR36766:SF61">
    <property type="entry name" value="NB-ARC DOMAIN DISEASE RESISTANCE PROTEIN"/>
    <property type="match status" value="1"/>
</dbReference>
<accession>A0AAD8P1E6</accession>
<feature type="chain" id="PRO_5042033382" evidence="6">
    <location>
        <begin position="23"/>
        <end position="446"/>
    </location>
</feature>
<dbReference type="InterPro" id="IPR042197">
    <property type="entry name" value="Apaf_helical"/>
</dbReference>
<reference evidence="9" key="1">
    <citation type="journal article" date="2023" name="bioRxiv">
        <title>Improved chromosome-level genome assembly for marigold (Tagetes erecta).</title>
        <authorList>
            <person name="Jiang F."/>
            <person name="Yuan L."/>
            <person name="Wang S."/>
            <person name="Wang H."/>
            <person name="Xu D."/>
            <person name="Wang A."/>
            <person name="Fan W."/>
        </authorList>
    </citation>
    <scope>NUCLEOTIDE SEQUENCE</scope>
    <source>
        <strain evidence="9">WSJ</strain>
        <tissue evidence="9">Leaf</tissue>
    </source>
</reference>
<dbReference type="Pfam" id="PF00931">
    <property type="entry name" value="NB-ARC"/>
    <property type="match status" value="1"/>
</dbReference>
<evidence type="ECO:0000256" key="3">
    <source>
        <dbReference type="ARBA" id="ARBA00022741"/>
    </source>
</evidence>
<keyword evidence="2" id="KW-0677">Repeat</keyword>
<dbReference type="GO" id="GO:0006952">
    <property type="term" value="P:defense response"/>
    <property type="evidence" value="ECO:0007669"/>
    <property type="project" value="UniProtKB-KW"/>
</dbReference>
<dbReference type="PANTHER" id="PTHR36766">
    <property type="entry name" value="PLANT BROAD-SPECTRUM MILDEW RESISTANCE PROTEIN RPW8"/>
    <property type="match status" value="1"/>
</dbReference>
<keyword evidence="1" id="KW-0433">Leucine-rich repeat</keyword>
<evidence type="ECO:0000256" key="6">
    <source>
        <dbReference type="SAM" id="SignalP"/>
    </source>
</evidence>
<feature type="domain" description="NB-ARC" evidence="7">
    <location>
        <begin position="185"/>
        <end position="348"/>
    </location>
</feature>
<dbReference type="Pfam" id="PF18052">
    <property type="entry name" value="Rx_N"/>
    <property type="match status" value="1"/>
</dbReference>
<sequence>MAVAEIFIGAFITVLFEKLASADLIRLARSVGVYSELEKWNNTLFQIQAVLVDAGHKHIKEKSVQLWLNKLQHLAYEIDDVLDGLTTEAMCRKLKQECNSSKLLSINSASCCTVFNLCTIKYDSKMSFKLDEITTKLNGLVEEKNILGLVNNVERSNGKSGRLEETSLVDLSRIVGRDGDKEVLLGKLLGRESRDENVSIVSIVGLGGIGKTTLAQVLYNDKEVRDHFKLMSWVCVSDEFDVFNISKAIFKDVGGEDKKFETLNQLQLTLTEKLANKRFLLVLDDVWNENYDEWELLQRPFVVGAPGSKVIVTTRKTMVASVMDSVQTYHLELLSNEKALSLLAQHALGKQNFDAHPTLKSHGEGIVKKCGGLPLALRALGRVLRTKSSNDEWNELLNSDVWNLENESKILPALRLSYYDLPPHLKQMFAYCCLFPKDYVFISLAK</sequence>
<dbReference type="AlphaFoldDB" id="A0AAD8P1E6"/>
<proteinExistence type="predicted"/>
<dbReference type="InterPro" id="IPR041118">
    <property type="entry name" value="Rx_N"/>
</dbReference>
<evidence type="ECO:0000313" key="9">
    <source>
        <dbReference type="EMBL" id="KAK1428584.1"/>
    </source>
</evidence>
<keyword evidence="5" id="KW-0067">ATP-binding</keyword>
<comment type="caution">
    <text evidence="9">The sequence shown here is derived from an EMBL/GenBank/DDBJ whole genome shotgun (WGS) entry which is preliminary data.</text>
</comment>
<dbReference type="FunFam" id="3.40.50.300:FF:001091">
    <property type="entry name" value="Probable disease resistance protein At1g61300"/>
    <property type="match status" value="1"/>
</dbReference>
<dbReference type="SUPFAM" id="SSF52540">
    <property type="entry name" value="P-loop containing nucleoside triphosphate hydrolases"/>
    <property type="match status" value="1"/>
</dbReference>
<evidence type="ECO:0000256" key="1">
    <source>
        <dbReference type="ARBA" id="ARBA00022614"/>
    </source>
</evidence>
<evidence type="ECO:0000256" key="4">
    <source>
        <dbReference type="ARBA" id="ARBA00022821"/>
    </source>
</evidence>
<evidence type="ECO:0000256" key="5">
    <source>
        <dbReference type="ARBA" id="ARBA00022840"/>
    </source>
</evidence>
<feature type="signal peptide" evidence="6">
    <location>
        <begin position="1"/>
        <end position="22"/>
    </location>
</feature>
<dbReference type="InterPro" id="IPR002182">
    <property type="entry name" value="NB-ARC"/>
</dbReference>
<dbReference type="GO" id="GO:0005524">
    <property type="term" value="F:ATP binding"/>
    <property type="evidence" value="ECO:0007669"/>
    <property type="project" value="UniProtKB-KW"/>
</dbReference>
<gene>
    <name evidence="9" type="ORF">QVD17_17422</name>
</gene>
<evidence type="ECO:0000256" key="2">
    <source>
        <dbReference type="ARBA" id="ARBA00022737"/>
    </source>
</evidence>
<dbReference type="EMBL" id="JAUHHV010000004">
    <property type="protein sequence ID" value="KAK1428584.1"/>
    <property type="molecule type" value="Genomic_DNA"/>
</dbReference>
<evidence type="ECO:0000313" key="10">
    <source>
        <dbReference type="Proteomes" id="UP001229421"/>
    </source>
</evidence>
<dbReference type="Gene3D" id="1.10.8.430">
    <property type="entry name" value="Helical domain of apoptotic protease-activating factors"/>
    <property type="match status" value="1"/>
</dbReference>
<organism evidence="9 10">
    <name type="scientific">Tagetes erecta</name>
    <name type="common">African marigold</name>
    <dbReference type="NCBI Taxonomy" id="13708"/>
    <lineage>
        <taxon>Eukaryota</taxon>
        <taxon>Viridiplantae</taxon>
        <taxon>Streptophyta</taxon>
        <taxon>Embryophyta</taxon>
        <taxon>Tracheophyta</taxon>
        <taxon>Spermatophyta</taxon>
        <taxon>Magnoliopsida</taxon>
        <taxon>eudicotyledons</taxon>
        <taxon>Gunneridae</taxon>
        <taxon>Pentapetalae</taxon>
        <taxon>asterids</taxon>
        <taxon>campanulids</taxon>
        <taxon>Asterales</taxon>
        <taxon>Asteraceae</taxon>
        <taxon>Asteroideae</taxon>
        <taxon>Heliantheae alliance</taxon>
        <taxon>Tageteae</taxon>
        <taxon>Tagetes</taxon>
    </lineage>
</organism>
<protein>
    <submittedName>
        <fullName evidence="9">Uncharacterized protein</fullName>
    </submittedName>
</protein>
<dbReference type="PRINTS" id="PR00364">
    <property type="entry name" value="DISEASERSIST"/>
</dbReference>
<dbReference type="GO" id="GO:0043531">
    <property type="term" value="F:ADP binding"/>
    <property type="evidence" value="ECO:0007669"/>
    <property type="project" value="InterPro"/>
</dbReference>
<keyword evidence="6" id="KW-0732">Signal</keyword>
<evidence type="ECO:0000259" key="7">
    <source>
        <dbReference type="Pfam" id="PF00931"/>
    </source>
</evidence>
<dbReference type="InterPro" id="IPR027417">
    <property type="entry name" value="P-loop_NTPase"/>
</dbReference>
<dbReference type="Gene3D" id="1.20.5.4130">
    <property type="match status" value="1"/>
</dbReference>
<keyword evidence="4" id="KW-0611">Plant defense</keyword>